<dbReference type="Proteomes" id="UP000315200">
    <property type="component" value="Unassembled WGS sequence"/>
</dbReference>
<dbReference type="SUPFAM" id="SSF52540">
    <property type="entry name" value="P-loop containing nucleoside triphosphate hydrolases"/>
    <property type="match status" value="1"/>
</dbReference>
<dbReference type="AlphaFoldDB" id="A0A829W447"/>
<proteinExistence type="predicted"/>
<name>A0A829W447_9FIRM</name>
<dbReference type="Gene3D" id="3.40.50.300">
    <property type="entry name" value="P-loop containing nucleotide triphosphate hydrolases"/>
    <property type="match status" value="2"/>
</dbReference>
<dbReference type="InterPro" id="IPR027417">
    <property type="entry name" value="P-loop_NTPase"/>
</dbReference>
<evidence type="ECO:0000313" key="2">
    <source>
        <dbReference type="EMBL" id="GEA35486.1"/>
    </source>
</evidence>
<dbReference type="PANTHER" id="PTHR30121:SF6">
    <property type="entry name" value="SLR6007 PROTEIN"/>
    <property type="match status" value="1"/>
</dbReference>
<evidence type="ECO:0000259" key="1">
    <source>
        <dbReference type="Pfam" id="PF19044"/>
    </source>
</evidence>
<dbReference type="InterPro" id="IPR051162">
    <property type="entry name" value="T4SS_component"/>
</dbReference>
<dbReference type="Pfam" id="PF19044">
    <property type="entry name" value="P-loop_TraG"/>
    <property type="match status" value="1"/>
</dbReference>
<reference evidence="2 3" key="1">
    <citation type="submission" date="2019-06" db="EMBL/GenBank/DDBJ databases">
        <title>Draft genome sequence of [Clostridium] clostridioforme NBRC 113352.</title>
        <authorList>
            <person name="Miura T."/>
            <person name="Furukawa M."/>
            <person name="Shimamura M."/>
            <person name="Ohyama Y."/>
            <person name="Yamazoe A."/>
            <person name="Kawasaki H."/>
        </authorList>
    </citation>
    <scope>NUCLEOTIDE SEQUENCE [LARGE SCALE GENOMIC DNA]</scope>
    <source>
        <strain evidence="2 3">NBRC 113352</strain>
    </source>
</reference>
<feature type="domain" description="TraG P-loop" evidence="1">
    <location>
        <begin position="113"/>
        <end position="383"/>
    </location>
</feature>
<organism evidence="2 3">
    <name type="scientific">Enterocloster clostridioformis</name>
    <dbReference type="NCBI Taxonomy" id="1531"/>
    <lineage>
        <taxon>Bacteria</taxon>
        <taxon>Bacillati</taxon>
        <taxon>Bacillota</taxon>
        <taxon>Clostridia</taxon>
        <taxon>Lachnospirales</taxon>
        <taxon>Lachnospiraceae</taxon>
        <taxon>Enterocloster</taxon>
    </lineage>
</organism>
<comment type="caution">
    <text evidence="2">The sequence shown here is derived from an EMBL/GenBank/DDBJ whole genome shotgun (WGS) entry which is preliminary data.</text>
</comment>
<dbReference type="NCBIfam" id="NF045971">
    <property type="entry name" value="conju_CD1110"/>
    <property type="match status" value="1"/>
</dbReference>
<protein>
    <recommendedName>
        <fullName evidence="1">TraG P-loop domain-containing protein</fullName>
    </recommendedName>
</protein>
<dbReference type="EMBL" id="BJLB01000001">
    <property type="protein sequence ID" value="GEA35486.1"/>
    <property type="molecule type" value="Genomic_DNA"/>
</dbReference>
<accession>A0A829W447</accession>
<dbReference type="InterPro" id="IPR043964">
    <property type="entry name" value="P-loop_TraG"/>
</dbReference>
<evidence type="ECO:0000313" key="3">
    <source>
        <dbReference type="Proteomes" id="UP000315200"/>
    </source>
</evidence>
<sequence length="391" mass="43831">MEDLQSRNERMFLLTFLIVNMAPTREQLENELFTVSGIAQKYNCTIRRLDFQQEQGFMSSLPLGFNAVEIQRGLTTSSTAIFIPFLTQELRMDGEAIYYGLNALSHNIIMANRKKLKNPNGLFLGVPGSGKSFAAKRELVNVFLATNDKILIVDAMGEYSALTRRLGGQVVEIAPDSPNHINPMSLTADLDSGEENPMALKADFILSLMELIVGGKDGLQPVERTVIDRCVRLMYRDYLQHPDTAKMPILQDLYEILCKQTEPEAARLATSLEIYVTGSLNVFNHATDVDLSSRLVCLDLKKLGAGLRTIAMLIMQDLVNSQVSLNFARGIATWCYFDEFHLLLKDPLTASYCVTVWKMLRKKFCVPSALTQNVKDLLASREIENIFGATR</sequence>
<dbReference type="PANTHER" id="PTHR30121">
    <property type="entry name" value="UNCHARACTERIZED PROTEIN YJGR-RELATED"/>
    <property type="match status" value="1"/>
</dbReference>
<gene>
    <name evidence="2" type="ORF">Ccl03g_11990</name>
</gene>